<dbReference type="PANTHER" id="PTHR48100:SF33">
    <property type="entry name" value="PEPTIDASE S54 RHOMBOID DOMAIN-CONTAINING PROTEIN"/>
    <property type="match status" value="1"/>
</dbReference>
<comment type="caution">
    <text evidence="2">The sequence shown here is derived from an EMBL/GenBank/DDBJ whole genome shotgun (WGS) entry which is preliminary data.</text>
</comment>
<keyword evidence="3" id="KW-1185">Reference proteome</keyword>
<evidence type="ECO:0000313" key="2">
    <source>
        <dbReference type="EMBL" id="KAL3827339.1"/>
    </source>
</evidence>
<accession>A0ABD3SRX0</accession>
<dbReference type="PANTHER" id="PTHR48100">
    <property type="entry name" value="BROAD-SPECIFICITY PHOSPHATASE YOR283W-RELATED"/>
    <property type="match status" value="1"/>
</dbReference>
<feature type="transmembrane region" description="Helical" evidence="1">
    <location>
        <begin position="6"/>
        <end position="24"/>
    </location>
</feature>
<dbReference type="InterPro" id="IPR050275">
    <property type="entry name" value="PGM_Phosphatase"/>
</dbReference>
<keyword evidence="1" id="KW-0472">Membrane</keyword>
<protein>
    <submittedName>
        <fullName evidence="2">Uncharacterized protein</fullName>
    </submittedName>
</protein>
<dbReference type="PROSITE" id="PS00175">
    <property type="entry name" value="PG_MUTASE"/>
    <property type="match status" value="1"/>
</dbReference>
<dbReference type="EMBL" id="JALLPB020000005">
    <property type="protein sequence ID" value="KAL3827339.1"/>
    <property type="molecule type" value="Genomic_DNA"/>
</dbReference>
<evidence type="ECO:0000313" key="3">
    <source>
        <dbReference type="Proteomes" id="UP001530377"/>
    </source>
</evidence>
<name>A0ABD3SRX0_9STRA</name>
<gene>
    <name evidence="2" type="ORF">ACHAXA_005085</name>
</gene>
<dbReference type="SUPFAM" id="SSF53254">
    <property type="entry name" value="Phosphoglycerate mutase-like"/>
    <property type="match status" value="1"/>
</dbReference>
<dbReference type="Proteomes" id="UP001530377">
    <property type="component" value="Unassembled WGS sequence"/>
</dbReference>
<organism evidence="2 3">
    <name type="scientific">Cyclostephanos tholiformis</name>
    <dbReference type="NCBI Taxonomy" id="382380"/>
    <lineage>
        <taxon>Eukaryota</taxon>
        <taxon>Sar</taxon>
        <taxon>Stramenopiles</taxon>
        <taxon>Ochrophyta</taxon>
        <taxon>Bacillariophyta</taxon>
        <taxon>Coscinodiscophyceae</taxon>
        <taxon>Thalassiosirophycidae</taxon>
        <taxon>Stephanodiscales</taxon>
        <taxon>Stephanodiscaceae</taxon>
        <taxon>Cyclostephanos</taxon>
    </lineage>
</organism>
<dbReference type="InterPro" id="IPR001345">
    <property type="entry name" value="PG/BPGM_mutase_AS"/>
</dbReference>
<dbReference type="AlphaFoldDB" id="A0ABD3SRX0"/>
<feature type="transmembrane region" description="Helical" evidence="1">
    <location>
        <begin position="130"/>
        <end position="152"/>
    </location>
</feature>
<evidence type="ECO:0000256" key="1">
    <source>
        <dbReference type="SAM" id="Phobius"/>
    </source>
</evidence>
<dbReference type="InterPro" id="IPR029033">
    <property type="entry name" value="His_PPase_superfam"/>
</dbReference>
<keyword evidence="1" id="KW-1133">Transmembrane helix</keyword>
<dbReference type="Gene3D" id="3.40.50.1240">
    <property type="entry name" value="Phosphoglycerate mutase-like"/>
    <property type="match status" value="1"/>
</dbReference>
<sequence>MSSFAMQDLLSIPAFLLFQILWFFHSIRRPLLLVSALCILSDPFAAIRKLRLVGVSITYLLFCKDKKWKVPSDVDPASQFPVELGGSLKSSSGGDGAKGSKKYREKTLILIRHGESTWNDTFNPGHRNKLIFALFFVPNLFYAIFVEVYYFVSGRDRDSWFYDSPLSVSGKHQIDSLRSFLKKEELKVGGEGVGGSSTREGRAIRILLALGEKKTLEAKDGKEEGGGDDLSSHVVSSSLRRAISTAAIGLADRFSRTADAEDDHDKDVGDRIVLLPSLQEISFNPDALSILPPGETANPTWCDEDIIGLPRGKFSSLVDARYHTGNKAVNSNGLVRLEEFVSDVFDDDRLPRTNVVAVGHSLFFRSFFRVYMPRGTAHVAKEKKLVNGGVVMLTLREASLDGAKGAKAYMIDPNSIVIIYGGFGKHTKC</sequence>
<keyword evidence="1" id="KW-0812">Transmembrane</keyword>
<proteinExistence type="predicted"/>
<reference evidence="2 3" key="1">
    <citation type="submission" date="2024-10" db="EMBL/GenBank/DDBJ databases">
        <title>Updated reference genomes for cyclostephanoid diatoms.</title>
        <authorList>
            <person name="Roberts W.R."/>
            <person name="Alverson A.J."/>
        </authorList>
    </citation>
    <scope>NUCLEOTIDE SEQUENCE [LARGE SCALE GENOMIC DNA]</scope>
    <source>
        <strain evidence="2 3">AJA228-03</strain>
    </source>
</reference>